<evidence type="ECO:0000256" key="3">
    <source>
        <dbReference type="ARBA" id="ARBA00022448"/>
    </source>
</evidence>
<evidence type="ECO:0000256" key="7">
    <source>
        <dbReference type="ARBA" id="ARBA00023136"/>
    </source>
</evidence>
<evidence type="ECO:0000256" key="2">
    <source>
        <dbReference type="ARBA" id="ARBA00009142"/>
    </source>
</evidence>
<comment type="similarity">
    <text evidence="2 8">Belongs to the 4-toluene sulfonate uptake permease (TSUP) (TC 2.A.102) family.</text>
</comment>
<dbReference type="RefSeq" id="WP_117777416.1">
    <property type="nucleotide sequence ID" value="NZ_JAWRJJ010000412.1"/>
</dbReference>
<keyword evidence="6 8" id="KW-1133">Transmembrane helix</keyword>
<dbReference type="PANTHER" id="PTHR30269">
    <property type="entry name" value="TRANSMEMBRANE PROTEIN YFCA"/>
    <property type="match status" value="1"/>
</dbReference>
<dbReference type="AlphaFoldDB" id="A0A413FFS2"/>
<evidence type="ECO:0000256" key="5">
    <source>
        <dbReference type="ARBA" id="ARBA00022692"/>
    </source>
</evidence>
<name>A0A413FFS2_9FIRM</name>
<gene>
    <name evidence="9" type="ORF">DWV29_10330</name>
</gene>
<dbReference type="EMBL" id="QSBM01000007">
    <property type="protein sequence ID" value="RGX29518.1"/>
    <property type="molecule type" value="Genomic_DNA"/>
</dbReference>
<evidence type="ECO:0000313" key="9">
    <source>
        <dbReference type="EMBL" id="RGX29518.1"/>
    </source>
</evidence>
<sequence>MTETGVLMGGAIFLAYVVKGITGFGNTLVFSSIVGLFLDNRNISPVELVVGYPSNLLIAWRERRRLNPRVWLPLSGMVLLGSIPGVFLLRYTDAALLKKVFGAVVVYLGLSMAMEWKSRSGGARGGGGFGFMGILSGMVCGMFGIGAFLAAYLMGRAEEPEAVKGNLCMVFLVENTFRIWMYGTAGILPLSVIRQSLYLYGFMLAGLAVGLLLSGRINQRTARRVTGWMIVASGAGVLLAG</sequence>
<dbReference type="InterPro" id="IPR052017">
    <property type="entry name" value="TSUP"/>
</dbReference>
<comment type="subcellular location">
    <subcellularLocation>
        <location evidence="1 8">Cell membrane</location>
        <topology evidence="1 8">Multi-pass membrane protein</topology>
    </subcellularLocation>
</comment>
<reference evidence="9 10" key="1">
    <citation type="submission" date="2018-08" db="EMBL/GenBank/DDBJ databases">
        <title>A genome reference for cultivated species of the human gut microbiota.</title>
        <authorList>
            <person name="Zou Y."/>
            <person name="Xue W."/>
            <person name="Luo G."/>
        </authorList>
    </citation>
    <scope>NUCLEOTIDE SEQUENCE [LARGE SCALE GENOMIC DNA]</scope>
    <source>
        <strain evidence="9 10">AF04-15</strain>
    </source>
</reference>
<evidence type="ECO:0000256" key="1">
    <source>
        <dbReference type="ARBA" id="ARBA00004651"/>
    </source>
</evidence>
<organism evidence="9 10">
    <name type="scientific">Enterocloster asparagiformis</name>
    <dbReference type="NCBI Taxonomy" id="333367"/>
    <lineage>
        <taxon>Bacteria</taxon>
        <taxon>Bacillati</taxon>
        <taxon>Bacillota</taxon>
        <taxon>Clostridia</taxon>
        <taxon>Lachnospirales</taxon>
        <taxon>Lachnospiraceae</taxon>
        <taxon>Enterocloster</taxon>
    </lineage>
</organism>
<accession>A0A413FFS2</accession>
<dbReference type="Pfam" id="PF01925">
    <property type="entry name" value="TauE"/>
    <property type="match status" value="1"/>
</dbReference>
<feature type="transmembrane region" description="Helical" evidence="8">
    <location>
        <begin position="96"/>
        <end position="114"/>
    </location>
</feature>
<feature type="transmembrane region" description="Helical" evidence="8">
    <location>
        <begin position="167"/>
        <end position="191"/>
    </location>
</feature>
<keyword evidence="5 8" id="KW-0812">Transmembrane</keyword>
<keyword evidence="3" id="KW-0813">Transport</keyword>
<keyword evidence="7 8" id="KW-0472">Membrane</keyword>
<feature type="transmembrane region" description="Helical" evidence="8">
    <location>
        <begin position="197"/>
        <end position="214"/>
    </location>
</feature>
<evidence type="ECO:0000256" key="6">
    <source>
        <dbReference type="ARBA" id="ARBA00022989"/>
    </source>
</evidence>
<evidence type="ECO:0000256" key="4">
    <source>
        <dbReference type="ARBA" id="ARBA00022475"/>
    </source>
</evidence>
<dbReference type="Proteomes" id="UP000283880">
    <property type="component" value="Unassembled WGS sequence"/>
</dbReference>
<comment type="caution">
    <text evidence="9">The sequence shown here is derived from an EMBL/GenBank/DDBJ whole genome shotgun (WGS) entry which is preliminary data.</text>
</comment>
<protein>
    <recommendedName>
        <fullName evidence="8">Probable membrane transporter protein</fullName>
    </recommendedName>
</protein>
<dbReference type="OrthoDB" id="13016at2"/>
<keyword evidence="4 8" id="KW-1003">Cell membrane</keyword>
<evidence type="ECO:0000313" key="10">
    <source>
        <dbReference type="Proteomes" id="UP000283880"/>
    </source>
</evidence>
<feature type="transmembrane region" description="Helical" evidence="8">
    <location>
        <begin position="12"/>
        <end position="38"/>
    </location>
</feature>
<dbReference type="InterPro" id="IPR002781">
    <property type="entry name" value="TM_pro_TauE-like"/>
</dbReference>
<evidence type="ECO:0000256" key="8">
    <source>
        <dbReference type="RuleBase" id="RU363041"/>
    </source>
</evidence>
<dbReference type="GO" id="GO:0005886">
    <property type="term" value="C:plasma membrane"/>
    <property type="evidence" value="ECO:0007669"/>
    <property type="project" value="UniProtKB-SubCell"/>
</dbReference>
<feature type="transmembrane region" description="Helical" evidence="8">
    <location>
        <begin position="70"/>
        <end position="89"/>
    </location>
</feature>
<dbReference type="PANTHER" id="PTHR30269:SF37">
    <property type="entry name" value="MEMBRANE TRANSPORTER PROTEIN"/>
    <property type="match status" value="1"/>
</dbReference>
<proteinExistence type="inferred from homology"/>
<feature type="transmembrane region" description="Helical" evidence="8">
    <location>
        <begin position="134"/>
        <end position="155"/>
    </location>
</feature>